<keyword evidence="2" id="KW-1185">Reference proteome</keyword>
<sequence>MAKPEEEDVCLLDFDVGLQRGLPDDNDNGFRVQNTSPSDWQRQNSIERKGPVDIRASLIKVVHGYMGDPSADGPFATLLVFKFRFDRQKHGRRVIRARINVDFSPLPPGSSRPEVWAIDPEDRFIIVPTSDPLETTKSLGVDISTPYAGVTGSMDRTRQRNIDDATTVTGSIDLALGVNSGTPSCAS</sequence>
<reference evidence="1" key="2">
    <citation type="journal article" date="2023" name="IMA Fungus">
        <title>Comparative genomic study of the Penicillium genus elucidates a diverse pangenome and 15 lateral gene transfer events.</title>
        <authorList>
            <person name="Petersen C."/>
            <person name="Sorensen T."/>
            <person name="Nielsen M.R."/>
            <person name="Sondergaard T.E."/>
            <person name="Sorensen J.L."/>
            <person name="Fitzpatrick D.A."/>
            <person name="Frisvad J.C."/>
            <person name="Nielsen K.L."/>
        </authorList>
    </citation>
    <scope>NUCLEOTIDE SEQUENCE</scope>
    <source>
        <strain evidence="1">IBT 3081</strain>
    </source>
</reference>
<dbReference type="Proteomes" id="UP001147752">
    <property type="component" value="Unassembled WGS sequence"/>
</dbReference>
<evidence type="ECO:0000313" key="2">
    <source>
        <dbReference type="Proteomes" id="UP001147752"/>
    </source>
</evidence>
<dbReference type="OrthoDB" id="4352007at2759"/>
<evidence type="ECO:0000313" key="1">
    <source>
        <dbReference type="EMBL" id="KAJ5372519.1"/>
    </source>
</evidence>
<comment type="caution">
    <text evidence="1">The sequence shown here is derived from an EMBL/GenBank/DDBJ whole genome shotgun (WGS) entry which is preliminary data.</text>
</comment>
<dbReference type="RefSeq" id="XP_056578505.1">
    <property type="nucleotide sequence ID" value="XM_056722255.1"/>
</dbReference>
<protein>
    <submittedName>
        <fullName evidence="1">Uncharacterized protein</fullName>
    </submittedName>
</protein>
<dbReference type="AlphaFoldDB" id="A0A9W9V9G8"/>
<proteinExistence type="predicted"/>
<dbReference type="EMBL" id="JAPZBT010000002">
    <property type="protein sequence ID" value="KAJ5372519.1"/>
    <property type="molecule type" value="Genomic_DNA"/>
</dbReference>
<reference evidence="1" key="1">
    <citation type="submission" date="2022-12" db="EMBL/GenBank/DDBJ databases">
        <authorList>
            <person name="Petersen C."/>
        </authorList>
    </citation>
    <scope>NUCLEOTIDE SEQUENCE</scope>
    <source>
        <strain evidence="1">IBT 3081</strain>
    </source>
</reference>
<accession>A0A9W9V9G8</accession>
<dbReference type="GeneID" id="81461438"/>
<organism evidence="1 2">
    <name type="scientific">Penicillium concentricum</name>
    <dbReference type="NCBI Taxonomy" id="293559"/>
    <lineage>
        <taxon>Eukaryota</taxon>
        <taxon>Fungi</taxon>
        <taxon>Dikarya</taxon>
        <taxon>Ascomycota</taxon>
        <taxon>Pezizomycotina</taxon>
        <taxon>Eurotiomycetes</taxon>
        <taxon>Eurotiomycetidae</taxon>
        <taxon>Eurotiales</taxon>
        <taxon>Aspergillaceae</taxon>
        <taxon>Penicillium</taxon>
    </lineage>
</organism>
<name>A0A9W9V9G8_9EURO</name>
<gene>
    <name evidence="1" type="ORF">N7517_004525</name>
</gene>